<feature type="transmembrane region" description="Helical" evidence="2">
    <location>
        <begin position="506"/>
        <end position="531"/>
    </location>
</feature>
<dbReference type="PhylomeDB" id="Q54WC2"/>
<dbReference type="PaxDb" id="44689-DDB0206017"/>
<keyword evidence="2" id="KW-0812">Transmembrane</keyword>
<dbReference type="PANTHER" id="PTHR31610:SF0">
    <property type="entry name" value="SLC26A_SULP TRANSPORTER DOMAIN-CONTAINING PROTEIN"/>
    <property type="match status" value="1"/>
</dbReference>
<feature type="transmembrane region" description="Helical" evidence="2">
    <location>
        <begin position="538"/>
        <end position="557"/>
    </location>
</feature>
<evidence type="ECO:0000256" key="1">
    <source>
        <dbReference type="SAM" id="MobiDB-lite"/>
    </source>
</evidence>
<keyword evidence="4" id="KW-1185">Reference proteome</keyword>
<name>Q54WC2_DICDI</name>
<feature type="transmembrane region" description="Helical" evidence="2">
    <location>
        <begin position="99"/>
        <end position="121"/>
    </location>
</feature>
<dbReference type="PANTHER" id="PTHR31610">
    <property type="entry name" value="SLR0360 PROTEIN"/>
    <property type="match status" value="1"/>
</dbReference>
<feature type="transmembrane region" description="Helical" evidence="2">
    <location>
        <begin position="581"/>
        <end position="600"/>
    </location>
</feature>
<keyword evidence="2" id="KW-1133">Transmembrane helix</keyword>
<feature type="transmembrane region" description="Helical" evidence="2">
    <location>
        <begin position="427"/>
        <end position="445"/>
    </location>
</feature>
<dbReference type="InParanoid" id="Q54WC2"/>
<sequence>MLEINSHYGGDEDTELTNDEGNNSYQPFNETEDGNGGDINIQDVMPPRQKKTLLAQFIPTSGDYNALTSVFMDNLANFALMVELLVFVFGMPRDLVTKYFIPGPAFAIMIGSLSLSAYAIYLDRNEKRPNILYTAIPLGLDTPSTIGLPLLVCGPAFLAAKAAGMSDADATYDSWIVGCATVFLIGCFKLAMSVLSFTTRQFHAVGKASALAGIGLALLGLDQILVIFEEPVVGLLIFFFFFFFFFIYFINLDGHNKQGKILGVDLPFNLSGVLVSCVIGTVLFYFMTGVGISVSDMPTNVFSDYYVSYPHPSNIFKAIKRAITQNISIVIPYAILVNISSVSVIDGARSIGNQYGFKWVLLIDSISTIIGSLFGCGVTQTTPYIGHLVYHNKFKAGSSYSTISGLVIGLGGFFGYLGLLTNILPKPAILPIFIFICFEICYETLHNTKGIKAHHSIAIIWAFFPSLFQFAFIIIGQISPILANAVVNPEMVQEQFGLSFTVVQKIGTIMILANGFICTALFWGTALAFVLENRLKKASIFLAICAILTFFGVIHSVDPNAEVYLPWNIPSSPTGYSNIPYHWSASYLLIAAITFGFSFIKTHEIDHPPTIHTEEEDDHNKKQSTKSALNKFKFWKSNQNESYLSYSNEIQSPLL</sequence>
<evidence type="ECO:0000313" key="3">
    <source>
        <dbReference type="EMBL" id="EAL67559.1"/>
    </source>
</evidence>
<evidence type="ECO:0000313" key="4">
    <source>
        <dbReference type="Proteomes" id="UP000002195"/>
    </source>
</evidence>
<feature type="transmembrane region" description="Helical" evidence="2">
    <location>
        <begin position="400"/>
        <end position="421"/>
    </location>
</feature>
<dbReference type="KEGG" id="ddi:DDB_G0279759"/>
<gene>
    <name evidence="3" type="ORF">DDB_G0279759</name>
</gene>
<protein>
    <recommendedName>
        <fullName evidence="5">SLC26A/SulP transporter domain-containing protein</fullName>
    </recommendedName>
</protein>
<feature type="transmembrane region" description="Helical" evidence="2">
    <location>
        <begin position="175"/>
        <end position="197"/>
    </location>
</feature>
<dbReference type="EMBL" id="AAFI02000032">
    <property type="protein sequence ID" value="EAL67559.1"/>
    <property type="molecule type" value="Genomic_DNA"/>
</dbReference>
<proteinExistence type="predicted"/>
<dbReference type="VEuPathDB" id="AmoebaDB:DDB_G0279759"/>
<dbReference type="HOGENOM" id="CLU_020957_0_0_1"/>
<feature type="transmembrane region" description="Helical" evidence="2">
    <location>
        <begin position="234"/>
        <end position="254"/>
    </location>
</feature>
<organism evidence="3 4">
    <name type="scientific">Dictyostelium discoideum</name>
    <name type="common">Social amoeba</name>
    <dbReference type="NCBI Taxonomy" id="44689"/>
    <lineage>
        <taxon>Eukaryota</taxon>
        <taxon>Amoebozoa</taxon>
        <taxon>Evosea</taxon>
        <taxon>Eumycetozoa</taxon>
        <taxon>Dictyostelia</taxon>
        <taxon>Dictyosteliales</taxon>
        <taxon>Dictyosteliaceae</taxon>
        <taxon>Dictyostelium</taxon>
    </lineage>
</organism>
<evidence type="ECO:0008006" key="5">
    <source>
        <dbReference type="Google" id="ProtNLM"/>
    </source>
</evidence>
<feature type="transmembrane region" description="Helical" evidence="2">
    <location>
        <begin position="75"/>
        <end position="92"/>
    </location>
</feature>
<dbReference type="AlphaFoldDB" id="Q54WC2"/>
<keyword evidence="2" id="KW-0472">Membrane</keyword>
<dbReference type="GeneID" id="8622209"/>
<dbReference type="OMA" id="CSMANSE"/>
<feature type="transmembrane region" description="Helical" evidence="2">
    <location>
        <begin position="266"/>
        <end position="287"/>
    </location>
</feature>
<dbReference type="Proteomes" id="UP000002195">
    <property type="component" value="Unassembled WGS sequence"/>
</dbReference>
<reference evidence="3 4" key="1">
    <citation type="journal article" date="2005" name="Nature">
        <title>The genome of the social amoeba Dictyostelium discoideum.</title>
        <authorList>
            <consortium name="The Dictyostelium discoideum Sequencing Consortium"/>
            <person name="Eichinger L."/>
            <person name="Pachebat J.A."/>
            <person name="Glockner G."/>
            <person name="Rajandream M.A."/>
            <person name="Sucgang R."/>
            <person name="Berriman M."/>
            <person name="Song J."/>
            <person name="Olsen R."/>
            <person name="Szafranski K."/>
            <person name="Xu Q."/>
            <person name="Tunggal B."/>
            <person name="Kummerfeld S."/>
            <person name="Madera M."/>
            <person name="Konfortov B.A."/>
            <person name="Rivero F."/>
            <person name="Bankier A.T."/>
            <person name="Lehmann R."/>
            <person name="Hamlin N."/>
            <person name="Davies R."/>
            <person name="Gaudet P."/>
            <person name="Fey P."/>
            <person name="Pilcher K."/>
            <person name="Chen G."/>
            <person name="Saunders D."/>
            <person name="Sodergren E."/>
            <person name="Davis P."/>
            <person name="Kerhornou A."/>
            <person name="Nie X."/>
            <person name="Hall N."/>
            <person name="Anjard C."/>
            <person name="Hemphill L."/>
            <person name="Bason N."/>
            <person name="Farbrother P."/>
            <person name="Desany B."/>
            <person name="Just E."/>
            <person name="Morio T."/>
            <person name="Rost R."/>
            <person name="Churcher C."/>
            <person name="Cooper J."/>
            <person name="Haydock S."/>
            <person name="van Driessche N."/>
            <person name="Cronin A."/>
            <person name="Goodhead I."/>
            <person name="Muzny D."/>
            <person name="Mourier T."/>
            <person name="Pain A."/>
            <person name="Lu M."/>
            <person name="Harper D."/>
            <person name="Lindsay R."/>
            <person name="Hauser H."/>
            <person name="James K."/>
            <person name="Quiles M."/>
            <person name="Madan Babu M."/>
            <person name="Saito T."/>
            <person name="Buchrieser C."/>
            <person name="Wardroper A."/>
            <person name="Felder M."/>
            <person name="Thangavelu M."/>
            <person name="Johnson D."/>
            <person name="Knights A."/>
            <person name="Loulseged H."/>
            <person name="Mungall K."/>
            <person name="Oliver K."/>
            <person name="Price C."/>
            <person name="Quail M.A."/>
            <person name="Urushihara H."/>
            <person name="Hernandez J."/>
            <person name="Rabbinowitsch E."/>
            <person name="Steffen D."/>
            <person name="Sanders M."/>
            <person name="Ma J."/>
            <person name="Kohara Y."/>
            <person name="Sharp S."/>
            <person name="Simmonds M."/>
            <person name="Spiegler S."/>
            <person name="Tivey A."/>
            <person name="Sugano S."/>
            <person name="White B."/>
            <person name="Walker D."/>
            <person name="Woodward J."/>
            <person name="Winckler T."/>
            <person name="Tanaka Y."/>
            <person name="Shaulsky G."/>
            <person name="Schleicher M."/>
            <person name="Weinstock G."/>
            <person name="Rosenthal A."/>
            <person name="Cox E.C."/>
            <person name="Chisholm R.L."/>
            <person name="Gibbs R."/>
            <person name="Loomis W.F."/>
            <person name="Platzer M."/>
            <person name="Kay R.R."/>
            <person name="Williams J."/>
            <person name="Dear P.H."/>
            <person name="Noegel A.A."/>
            <person name="Barrell B."/>
            <person name="Kuspa A."/>
        </authorList>
    </citation>
    <scope>NUCLEOTIDE SEQUENCE [LARGE SCALE GENOMIC DNA]</scope>
    <source>
        <strain evidence="3 4">AX4</strain>
    </source>
</reference>
<feature type="transmembrane region" description="Helical" evidence="2">
    <location>
        <begin position="457"/>
        <end position="486"/>
    </location>
</feature>
<comment type="caution">
    <text evidence="3">The sequence shown here is derived from an EMBL/GenBank/DDBJ whole genome shotgun (WGS) entry which is preliminary data.</text>
</comment>
<dbReference type="dictyBase" id="DDB_G0279759"/>
<feature type="transmembrane region" description="Helical" evidence="2">
    <location>
        <begin position="209"/>
        <end position="228"/>
    </location>
</feature>
<feature type="region of interest" description="Disordered" evidence="1">
    <location>
        <begin position="1"/>
        <end position="42"/>
    </location>
</feature>
<dbReference type="RefSeq" id="XP_641536.1">
    <property type="nucleotide sequence ID" value="XM_636444.1"/>
</dbReference>
<dbReference type="FunCoup" id="Q54WC2">
    <property type="interactions" value="1"/>
</dbReference>
<evidence type="ECO:0000256" key="2">
    <source>
        <dbReference type="SAM" id="Phobius"/>
    </source>
</evidence>
<feature type="compositionally biased region" description="Polar residues" evidence="1">
    <location>
        <begin position="19"/>
        <end position="29"/>
    </location>
</feature>
<accession>Q54WC2</accession>
<feature type="transmembrane region" description="Helical" evidence="2">
    <location>
        <begin position="359"/>
        <end position="379"/>
    </location>
</feature>